<organism evidence="3 4">
    <name type="scientific">Microcella daejeonensis</name>
    <dbReference type="NCBI Taxonomy" id="2994971"/>
    <lineage>
        <taxon>Bacteria</taxon>
        <taxon>Bacillati</taxon>
        <taxon>Actinomycetota</taxon>
        <taxon>Actinomycetes</taxon>
        <taxon>Micrococcales</taxon>
        <taxon>Microbacteriaceae</taxon>
        <taxon>Microcella</taxon>
    </lineage>
</organism>
<gene>
    <name evidence="3" type="ORF">OVN18_05020</name>
</gene>
<dbReference type="GO" id="GO:0004497">
    <property type="term" value="F:monooxygenase activity"/>
    <property type="evidence" value="ECO:0007669"/>
    <property type="project" value="UniProtKB-KW"/>
</dbReference>
<evidence type="ECO:0000313" key="3">
    <source>
        <dbReference type="EMBL" id="WAB82367.1"/>
    </source>
</evidence>
<feature type="region of interest" description="Disordered" evidence="1">
    <location>
        <begin position="157"/>
        <end position="180"/>
    </location>
</feature>
<proteinExistence type="predicted"/>
<dbReference type="Proteomes" id="UP001164706">
    <property type="component" value="Chromosome"/>
</dbReference>
<keyword evidence="3" id="KW-0560">Oxidoreductase</keyword>
<dbReference type="Gene3D" id="3.50.50.60">
    <property type="entry name" value="FAD/NAD(P)-binding domain"/>
    <property type="match status" value="1"/>
</dbReference>
<dbReference type="EMBL" id="CP113089">
    <property type="protein sequence ID" value="WAB82367.1"/>
    <property type="molecule type" value="Genomic_DNA"/>
</dbReference>
<name>A0A9E8MNT8_9MICO</name>
<reference evidence="3" key="1">
    <citation type="submission" date="2022-11" db="EMBL/GenBank/DDBJ databases">
        <title>Description of Microcella daejonensis nov. sp, isolated from riverside soil.</title>
        <authorList>
            <person name="Molina K.M."/>
            <person name="Kim S.B."/>
        </authorList>
    </citation>
    <scope>NUCLEOTIDE SEQUENCE</scope>
    <source>
        <strain evidence="3">MMS21-STM12</strain>
    </source>
</reference>
<dbReference type="PANTHER" id="PTHR42685">
    <property type="entry name" value="GERANYLGERANYL DIPHOSPHATE REDUCTASE"/>
    <property type="match status" value="1"/>
</dbReference>
<keyword evidence="4" id="KW-1185">Reference proteome</keyword>
<dbReference type="KEGG" id="mdb:OVN18_05020"/>
<evidence type="ECO:0000256" key="1">
    <source>
        <dbReference type="SAM" id="MobiDB-lite"/>
    </source>
</evidence>
<evidence type="ECO:0000313" key="4">
    <source>
        <dbReference type="Proteomes" id="UP001164706"/>
    </source>
</evidence>
<dbReference type="GO" id="GO:0071949">
    <property type="term" value="F:FAD binding"/>
    <property type="evidence" value="ECO:0007669"/>
    <property type="project" value="InterPro"/>
</dbReference>
<protein>
    <submittedName>
        <fullName evidence="3">FAD-dependent monooxygenase</fullName>
    </submittedName>
</protein>
<dbReference type="InterPro" id="IPR050407">
    <property type="entry name" value="Geranylgeranyl_reductase"/>
</dbReference>
<dbReference type="PRINTS" id="PR00420">
    <property type="entry name" value="RNGMNOXGNASE"/>
</dbReference>
<evidence type="ECO:0000259" key="2">
    <source>
        <dbReference type="Pfam" id="PF01494"/>
    </source>
</evidence>
<dbReference type="InterPro" id="IPR002938">
    <property type="entry name" value="FAD-bd"/>
</dbReference>
<feature type="domain" description="FAD-binding" evidence="2">
    <location>
        <begin position="3"/>
        <end position="321"/>
    </location>
</feature>
<dbReference type="PANTHER" id="PTHR42685:SF19">
    <property type="entry name" value="POSSIBLE OXIDOREDUCTASE"/>
    <property type="match status" value="1"/>
</dbReference>
<accession>A0A9E8MNT8</accession>
<dbReference type="InterPro" id="IPR036188">
    <property type="entry name" value="FAD/NAD-bd_sf"/>
</dbReference>
<dbReference type="SUPFAM" id="SSF51905">
    <property type="entry name" value="FAD/NAD(P)-binding domain"/>
    <property type="match status" value="1"/>
</dbReference>
<keyword evidence="3" id="KW-0503">Monooxygenase</keyword>
<dbReference type="AlphaFoldDB" id="A0A9E8MNT8"/>
<sequence>MTMRVAIVGGGPVGLATAIGARLAGLSPVIFEARSGLIDKACGEGLMPGAMAALRRLGVDPAGSPIRGIRYQDARRAVEHRYGPGREGRGVRRLVLHAALLERASELGVARRTMRVDGFSADASGVVVDGDRFDALVGADGLHSRVRAVAGLDRGPARAARRGSSAGRAETAARSAPAAPAAAAAAARERALGADGRRFGLRQHFAVAPWSDLVEVTYLDDVELYVTPVDEGTVGVAVLGRRPLDLAAAIARVPSLAERLSGAAPASELRAAGALRQRTRARTSGRVALVGDASGYVDALTGEGLRVGLAQSEQLVAALAAGTLPAYERAWSRSTRDFRMLTAGLLAAATSPARGLIVPAAAAMPRVFGAVVDRLAR</sequence>
<dbReference type="Pfam" id="PF01494">
    <property type="entry name" value="FAD_binding_3"/>
    <property type="match status" value="1"/>
</dbReference>